<dbReference type="InterPro" id="IPR005135">
    <property type="entry name" value="Endo/exonuclease/phosphatase"/>
</dbReference>
<dbReference type="Pfam" id="PF03372">
    <property type="entry name" value="Exo_endo_phos"/>
    <property type="match status" value="1"/>
</dbReference>
<evidence type="ECO:0000259" key="1">
    <source>
        <dbReference type="PROSITE" id="PS50878"/>
    </source>
</evidence>
<accession>A0A8C5Q4M0</accession>
<dbReference type="Proteomes" id="UP000694569">
    <property type="component" value="Unplaced"/>
</dbReference>
<dbReference type="InterPro" id="IPR000477">
    <property type="entry name" value="RT_dom"/>
</dbReference>
<dbReference type="GO" id="GO:0003824">
    <property type="term" value="F:catalytic activity"/>
    <property type="evidence" value="ECO:0007669"/>
    <property type="project" value="InterPro"/>
</dbReference>
<reference evidence="2" key="1">
    <citation type="submission" date="2025-08" db="UniProtKB">
        <authorList>
            <consortium name="Ensembl"/>
        </authorList>
    </citation>
    <scope>IDENTIFICATION</scope>
</reference>
<dbReference type="InterPro" id="IPR036691">
    <property type="entry name" value="Endo/exonu/phosph_ase_sf"/>
</dbReference>
<dbReference type="CDD" id="cd09076">
    <property type="entry name" value="L1-EN"/>
    <property type="match status" value="1"/>
</dbReference>
<dbReference type="CDD" id="cd01650">
    <property type="entry name" value="RT_nLTR_like"/>
    <property type="match status" value="1"/>
</dbReference>
<name>A0A8C5Q4M0_9ANUR</name>
<dbReference type="SUPFAM" id="SSF56672">
    <property type="entry name" value="DNA/RNA polymerases"/>
    <property type="match status" value="1"/>
</dbReference>
<dbReference type="PANTHER" id="PTHR31635">
    <property type="entry name" value="REVERSE TRANSCRIPTASE DOMAIN-CONTAINING PROTEIN-RELATED"/>
    <property type="match status" value="1"/>
</dbReference>
<dbReference type="GeneTree" id="ENSGT00940000165023"/>
<dbReference type="Ensembl" id="ENSLLET00000033855.1">
    <property type="protein sequence ID" value="ENSLLEP00000032594.1"/>
    <property type="gene ID" value="ENSLLEG00000020684.1"/>
</dbReference>
<dbReference type="PANTHER" id="PTHR31635:SF196">
    <property type="entry name" value="REVERSE TRANSCRIPTASE DOMAIN-CONTAINING PROTEIN-RELATED"/>
    <property type="match status" value="1"/>
</dbReference>
<evidence type="ECO:0000313" key="3">
    <source>
        <dbReference type="Proteomes" id="UP000694569"/>
    </source>
</evidence>
<keyword evidence="3" id="KW-1185">Reference proteome</keyword>
<organism evidence="2 3">
    <name type="scientific">Leptobrachium leishanense</name>
    <name type="common">Leishan spiny toad</name>
    <dbReference type="NCBI Taxonomy" id="445787"/>
    <lineage>
        <taxon>Eukaryota</taxon>
        <taxon>Metazoa</taxon>
        <taxon>Chordata</taxon>
        <taxon>Craniata</taxon>
        <taxon>Vertebrata</taxon>
        <taxon>Euteleostomi</taxon>
        <taxon>Amphibia</taxon>
        <taxon>Batrachia</taxon>
        <taxon>Anura</taxon>
        <taxon>Pelobatoidea</taxon>
        <taxon>Megophryidae</taxon>
        <taxon>Leptobrachium</taxon>
    </lineage>
</organism>
<reference evidence="2" key="2">
    <citation type="submission" date="2025-09" db="UniProtKB">
        <authorList>
            <consortium name="Ensembl"/>
        </authorList>
    </citation>
    <scope>IDENTIFICATION</scope>
</reference>
<dbReference type="Pfam" id="PF00078">
    <property type="entry name" value="RVT_1"/>
    <property type="match status" value="1"/>
</dbReference>
<evidence type="ECO:0000313" key="2">
    <source>
        <dbReference type="Ensembl" id="ENSLLEP00000032594.1"/>
    </source>
</evidence>
<dbReference type="OrthoDB" id="411871at2759"/>
<dbReference type="SUPFAM" id="SSF56219">
    <property type="entry name" value="DNase I-like"/>
    <property type="match status" value="1"/>
</dbReference>
<sequence length="1044" mass="118483">MAGPGPGNRSATLIPSELKMVSYNVRGLNKPEKRRRLLRDLALRASVAFLQETHFCSSDPPTLQDHRFPTGYFDHNPESKSKGTAILFASTVPFDMTDTYGAGDGRCLYVKGKIAGSTYTFANLYLPNTKQHVYLAKALRTLESFTEGTLVLGGDFNIPLNPAEDSSSTNQRTPLRILRRIQCSLTALRLVDTWRALNPSVRDYTYYSTVHNTYSRLDYFFVPQYDLPLVRSSEIQATTWSDHAPVVMAMSSPLLRSKERSWRLNTSLLADPLLVADIAESIRTYFTDHLTSAVPQPTIWEAHKAVIRGKLIAWASRTKKARQEETEDLLTKIRQLELEHHSSRDADTYARLLQARTQLTNVMNPRIQSAILQTRCFFALHEDKPGRLLARLLKKQRARAYVPAIRTPKGSVTPHPAQIAQCFLELYSSLYQSADESDRTPEALLEEYLKKRIPYHLSDAQRAQLRVPFTQEEISSAVKTQKNGKAPGPDGLPSMYYKRFGATLVPPLVTTLNSLLENHSLHPHTQAATIVVLPKGGKDPMLCSSYRPISLLNCDLKFFATALAQRLHAVLPLLVQKDQVGFIPAREARDGTTRTLNAIHKARQEEIPMLLLSTDVEKAFDRVSWRFLFATLRAMNLPPEYISWVAALYGSPNARVRVNGILSDTFQIRNGTRQGCPLSPILFALTLEPFLESVRRNEAITGLEGGSGTHKVSAYADDMLFYVTNPLASLPEIVEEFSVYSKLSNLKLNLEKSEILSLNIPGKTERALQRKHPFHWCPKKMRYLGIWLTKSPQDLYQENFVPLWSELGHDLGEWNLLKISWLGRIGVLKMNVLPRLLYLFQTLPIHIPPAFFQRIRSDCNRFVWRKAKPRISLRTLTRPKSSGGLALPDFRLYYEASHLQRIVEWTTGGRHALWQDLERDATPHPTPALPWIAADQRSPVSFRHPFVGATLRVWRSANRRYLISSYPHLCCLSRPTQPSRLACTPPLVGEWDRTYCSGRYTLRTERTCAHHGTGRHLLPLRLSWNALISIKSLITCFHYRPATD</sequence>
<dbReference type="InterPro" id="IPR043502">
    <property type="entry name" value="DNA/RNA_pol_sf"/>
</dbReference>
<dbReference type="AlphaFoldDB" id="A0A8C5Q4M0"/>
<dbReference type="PROSITE" id="PS50878">
    <property type="entry name" value="RT_POL"/>
    <property type="match status" value="1"/>
</dbReference>
<protein>
    <recommendedName>
        <fullName evidence="1">Reverse transcriptase domain-containing protein</fullName>
    </recommendedName>
</protein>
<dbReference type="Gene3D" id="3.60.10.10">
    <property type="entry name" value="Endonuclease/exonuclease/phosphatase"/>
    <property type="match status" value="1"/>
</dbReference>
<proteinExistence type="predicted"/>
<feature type="domain" description="Reverse transcriptase" evidence="1">
    <location>
        <begin position="514"/>
        <end position="788"/>
    </location>
</feature>